<dbReference type="CDD" id="cd06222">
    <property type="entry name" value="RNase_H_like"/>
    <property type="match status" value="1"/>
</dbReference>
<dbReference type="InterPro" id="IPR044730">
    <property type="entry name" value="RNase_H-like_dom_plant"/>
</dbReference>
<protein>
    <recommendedName>
        <fullName evidence="1">RNase H type-1 domain-containing protein</fullName>
    </recommendedName>
</protein>
<dbReference type="InterPro" id="IPR012337">
    <property type="entry name" value="RNaseH-like_sf"/>
</dbReference>
<dbReference type="InterPro" id="IPR002156">
    <property type="entry name" value="RNaseH_domain"/>
</dbReference>
<dbReference type="SUPFAM" id="SSF53098">
    <property type="entry name" value="Ribonuclease H-like"/>
    <property type="match status" value="1"/>
</dbReference>
<sequence>MDGASKENPGVAGSGGIIRNQLGQTVLAFQEHLGLISNTIAELKTICRGVKLCIDSNIRKISVETDANIRLKLISFPPPQGPWHLQNLLQQIRNLLSQIEFKISHIFRKGNQVADYFAKQACFHQHLTILSPDNITASRFFCRLWPLTVRESRFCKVYPKEISKRMPEKEKARFGDSTTAQATIRVNEATLLGYA</sequence>
<organism evidence="2">
    <name type="scientific">Sesamum radiatum</name>
    <name type="common">Black benniseed</name>
    <dbReference type="NCBI Taxonomy" id="300843"/>
    <lineage>
        <taxon>Eukaryota</taxon>
        <taxon>Viridiplantae</taxon>
        <taxon>Streptophyta</taxon>
        <taxon>Embryophyta</taxon>
        <taxon>Tracheophyta</taxon>
        <taxon>Spermatophyta</taxon>
        <taxon>Magnoliopsida</taxon>
        <taxon>eudicotyledons</taxon>
        <taxon>Gunneridae</taxon>
        <taxon>Pentapetalae</taxon>
        <taxon>asterids</taxon>
        <taxon>lamiids</taxon>
        <taxon>Lamiales</taxon>
        <taxon>Pedaliaceae</taxon>
        <taxon>Sesamum</taxon>
    </lineage>
</organism>
<dbReference type="GO" id="GO:0004523">
    <property type="term" value="F:RNA-DNA hybrid ribonuclease activity"/>
    <property type="evidence" value="ECO:0007669"/>
    <property type="project" value="InterPro"/>
</dbReference>
<dbReference type="Pfam" id="PF13456">
    <property type="entry name" value="RVT_3"/>
    <property type="match status" value="1"/>
</dbReference>
<dbReference type="PROSITE" id="PS50879">
    <property type="entry name" value="RNASE_H_1"/>
    <property type="match status" value="1"/>
</dbReference>
<feature type="domain" description="RNase H type-1" evidence="1">
    <location>
        <begin position="1"/>
        <end position="123"/>
    </location>
</feature>
<dbReference type="PANTHER" id="PTHR47723:SF19">
    <property type="entry name" value="POLYNUCLEOTIDYL TRANSFERASE, RIBONUCLEASE H-LIKE SUPERFAMILY PROTEIN"/>
    <property type="match status" value="1"/>
</dbReference>
<dbReference type="InterPro" id="IPR053151">
    <property type="entry name" value="RNase_H-like"/>
</dbReference>
<dbReference type="EMBL" id="JACGWJ010000009">
    <property type="protein sequence ID" value="KAL0400219.1"/>
    <property type="molecule type" value="Genomic_DNA"/>
</dbReference>
<dbReference type="InterPro" id="IPR036397">
    <property type="entry name" value="RNaseH_sf"/>
</dbReference>
<evidence type="ECO:0000259" key="1">
    <source>
        <dbReference type="PROSITE" id="PS50879"/>
    </source>
</evidence>
<dbReference type="Gene3D" id="3.30.420.10">
    <property type="entry name" value="Ribonuclease H-like superfamily/Ribonuclease H"/>
    <property type="match status" value="1"/>
</dbReference>
<dbReference type="PANTHER" id="PTHR47723">
    <property type="entry name" value="OS05G0353850 PROTEIN"/>
    <property type="match status" value="1"/>
</dbReference>
<comment type="caution">
    <text evidence="2">The sequence shown here is derived from an EMBL/GenBank/DDBJ whole genome shotgun (WGS) entry which is preliminary data.</text>
</comment>
<evidence type="ECO:0000313" key="2">
    <source>
        <dbReference type="EMBL" id="KAL0400219.1"/>
    </source>
</evidence>
<name>A0AAW2T704_SESRA</name>
<dbReference type="AlphaFoldDB" id="A0AAW2T704"/>
<gene>
    <name evidence="2" type="ORF">Sradi_2365200</name>
</gene>
<accession>A0AAW2T704</accession>
<reference evidence="2" key="2">
    <citation type="journal article" date="2024" name="Plant">
        <title>Genomic evolution and insights into agronomic trait innovations of Sesamum species.</title>
        <authorList>
            <person name="Miao H."/>
            <person name="Wang L."/>
            <person name="Qu L."/>
            <person name="Liu H."/>
            <person name="Sun Y."/>
            <person name="Le M."/>
            <person name="Wang Q."/>
            <person name="Wei S."/>
            <person name="Zheng Y."/>
            <person name="Lin W."/>
            <person name="Duan Y."/>
            <person name="Cao H."/>
            <person name="Xiong S."/>
            <person name="Wang X."/>
            <person name="Wei L."/>
            <person name="Li C."/>
            <person name="Ma Q."/>
            <person name="Ju M."/>
            <person name="Zhao R."/>
            <person name="Li G."/>
            <person name="Mu C."/>
            <person name="Tian Q."/>
            <person name="Mei H."/>
            <person name="Zhang T."/>
            <person name="Gao T."/>
            <person name="Zhang H."/>
        </authorList>
    </citation>
    <scope>NUCLEOTIDE SEQUENCE</scope>
    <source>
        <strain evidence="2">G02</strain>
    </source>
</reference>
<proteinExistence type="predicted"/>
<reference evidence="2" key="1">
    <citation type="submission" date="2020-06" db="EMBL/GenBank/DDBJ databases">
        <authorList>
            <person name="Li T."/>
            <person name="Hu X."/>
            <person name="Zhang T."/>
            <person name="Song X."/>
            <person name="Zhang H."/>
            <person name="Dai N."/>
            <person name="Sheng W."/>
            <person name="Hou X."/>
            <person name="Wei L."/>
        </authorList>
    </citation>
    <scope>NUCLEOTIDE SEQUENCE</scope>
    <source>
        <strain evidence="2">G02</strain>
        <tissue evidence="2">Leaf</tissue>
    </source>
</reference>
<dbReference type="GO" id="GO:0003676">
    <property type="term" value="F:nucleic acid binding"/>
    <property type="evidence" value="ECO:0007669"/>
    <property type="project" value="InterPro"/>
</dbReference>